<protein>
    <submittedName>
        <fullName evidence="3">Phospholipase/lecithinase/hemolysin</fullName>
    </submittedName>
</protein>
<keyword evidence="2" id="KW-0732">Signal</keyword>
<proteinExistence type="predicted"/>
<dbReference type="InterPro" id="IPR008265">
    <property type="entry name" value="Lipase_GDSL_AS"/>
</dbReference>
<dbReference type="GO" id="GO:0006629">
    <property type="term" value="P:lipid metabolic process"/>
    <property type="evidence" value="ECO:0007669"/>
    <property type="project" value="InterPro"/>
</dbReference>
<evidence type="ECO:0000313" key="4">
    <source>
        <dbReference type="Proteomes" id="UP000246569"/>
    </source>
</evidence>
<keyword evidence="4" id="KW-1185">Reference proteome</keyword>
<dbReference type="Gene3D" id="3.40.50.1110">
    <property type="entry name" value="SGNH hydrolase"/>
    <property type="match status" value="1"/>
</dbReference>
<name>A0A317MQQ8_9GAMM</name>
<keyword evidence="1" id="KW-0378">Hydrolase</keyword>
<feature type="chain" id="PRO_5016292306" evidence="2">
    <location>
        <begin position="25"/>
        <end position="378"/>
    </location>
</feature>
<reference evidence="3 4" key="1">
    <citation type="submission" date="2018-05" db="EMBL/GenBank/DDBJ databases">
        <title>Genomic Encyclopedia of Type Strains, Phase IV (KMG-IV): sequencing the most valuable type-strain genomes for metagenomic binning, comparative biology and taxonomic classification.</title>
        <authorList>
            <person name="Goeker M."/>
        </authorList>
    </citation>
    <scope>NUCLEOTIDE SEQUENCE [LARGE SCALE GENOMIC DNA]</scope>
    <source>
        <strain evidence="3 4">DSM 23606</strain>
    </source>
</reference>
<sequence length="378" mass="38731">MSRPHFAALLLVVFTLLSPPQAAAQPYSALYVFGDSLSDTGNISAIQFAAGSPLTLPADPYYQGRFSDGPVYAELVAAGLGLAPLLPSVHMFGAPASGSNYAVGGARSAYNLPLLQSGIPQPIVDASSIAGEVGAYISGLGGAAADSDALYIFFGGSDDMLDAVATLASGGSLSDALSQLNAAAASLISSIDALIASGVQHLLVMNVPDIGKLPSVLAADAAVAGFSALVSQLTQSLNSALWNHLNAVSGIDLMRFDTFALLDEIVATPSAYGLTNITDSCYLGDFLGIYNPANPSACSTPSQYLLFDTEHPSSGVHAILAAQVLATVLPVAEPSEFPLLALGLLCLAIFCQQRRITVCPGHGSPRLPSALRRHAQTA</sequence>
<dbReference type="CDD" id="cd01846">
    <property type="entry name" value="fatty_acyltransferase_like"/>
    <property type="match status" value="1"/>
</dbReference>
<dbReference type="Pfam" id="PF00657">
    <property type="entry name" value="Lipase_GDSL"/>
    <property type="match status" value="1"/>
</dbReference>
<organism evidence="3 4">
    <name type="scientific">Plasticicumulans acidivorans</name>
    <dbReference type="NCBI Taxonomy" id="886464"/>
    <lineage>
        <taxon>Bacteria</taxon>
        <taxon>Pseudomonadati</taxon>
        <taxon>Pseudomonadota</taxon>
        <taxon>Gammaproteobacteria</taxon>
        <taxon>Candidatus Competibacteraceae</taxon>
        <taxon>Plasticicumulans</taxon>
    </lineage>
</organism>
<gene>
    <name evidence="3" type="ORF">C7443_11467</name>
</gene>
<dbReference type="AlphaFoldDB" id="A0A317MQQ8"/>
<evidence type="ECO:0000313" key="3">
    <source>
        <dbReference type="EMBL" id="PWV58741.1"/>
    </source>
</evidence>
<dbReference type="InterPro" id="IPR036514">
    <property type="entry name" value="SGNH_hydro_sf"/>
</dbReference>
<feature type="signal peptide" evidence="2">
    <location>
        <begin position="1"/>
        <end position="24"/>
    </location>
</feature>
<dbReference type="PANTHER" id="PTHR45648">
    <property type="entry name" value="GDSL LIPASE/ACYLHYDROLASE FAMILY PROTEIN (AFU_ORTHOLOGUE AFUA_4G14700)"/>
    <property type="match status" value="1"/>
</dbReference>
<dbReference type="OrthoDB" id="5292073at2"/>
<evidence type="ECO:0000256" key="1">
    <source>
        <dbReference type="ARBA" id="ARBA00022801"/>
    </source>
</evidence>
<comment type="caution">
    <text evidence="3">The sequence shown here is derived from an EMBL/GenBank/DDBJ whole genome shotgun (WGS) entry which is preliminary data.</text>
</comment>
<dbReference type="GO" id="GO:0016298">
    <property type="term" value="F:lipase activity"/>
    <property type="evidence" value="ECO:0007669"/>
    <property type="project" value="InterPro"/>
</dbReference>
<dbReference type="PROSITE" id="PS01098">
    <property type="entry name" value="LIPASE_GDSL_SER"/>
    <property type="match status" value="1"/>
</dbReference>
<dbReference type="InterPro" id="IPR001087">
    <property type="entry name" value="GDSL"/>
</dbReference>
<dbReference type="PANTHER" id="PTHR45648:SF22">
    <property type="entry name" value="GDSL LIPASE_ACYLHYDROLASE FAMILY PROTEIN (AFU_ORTHOLOGUE AFUA_4G14700)"/>
    <property type="match status" value="1"/>
</dbReference>
<dbReference type="Proteomes" id="UP000246569">
    <property type="component" value="Unassembled WGS sequence"/>
</dbReference>
<dbReference type="SUPFAM" id="SSF52266">
    <property type="entry name" value="SGNH hydrolase"/>
    <property type="match status" value="1"/>
</dbReference>
<dbReference type="EMBL" id="QGTJ01000014">
    <property type="protein sequence ID" value="PWV58741.1"/>
    <property type="molecule type" value="Genomic_DNA"/>
</dbReference>
<accession>A0A317MQQ8</accession>
<dbReference type="RefSeq" id="WP_110020315.1">
    <property type="nucleotide sequence ID" value="NZ_QGTJ01000014.1"/>
</dbReference>
<evidence type="ECO:0000256" key="2">
    <source>
        <dbReference type="SAM" id="SignalP"/>
    </source>
</evidence>
<dbReference type="InterPro" id="IPR051058">
    <property type="entry name" value="GDSL_Est/Lipase"/>
</dbReference>